<evidence type="ECO:0000313" key="1">
    <source>
        <dbReference type="EMBL" id="SFP33122.1"/>
    </source>
</evidence>
<dbReference type="AlphaFoldDB" id="A0A662ZIF1"/>
<gene>
    <name evidence="1" type="ORF">SAMN02910344_01106</name>
</gene>
<proteinExistence type="predicted"/>
<name>A0A662ZIF1_9GAMM</name>
<dbReference type="Proteomes" id="UP000243745">
    <property type="component" value="Unassembled WGS sequence"/>
</dbReference>
<organism evidence="1 2">
    <name type="scientific">Ruminobacter amylophilus</name>
    <dbReference type="NCBI Taxonomy" id="867"/>
    <lineage>
        <taxon>Bacteria</taxon>
        <taxon>Pseudomonadati</taxon>
        <taxon>Pseudomonadota</taxon>
        <taxon>Gammaproteobacteria</taxon>
        <taxon>Aeromonadales</taxon>
        <taxon>Succinivibrionaceae</taxon>
        <taxon>Ruminobacter</taxon>
    </lineage>
</organism>
<keyword evidence="2" id="KW-1185">Reference proteome</keyword>
<sequence>MKVFEWIPNKSIGDLVFNMTREDARKAMGNATYTPWFKGRSDIYRDYSMRLDYDENGLLESVEFLGMEKGFFEVWYNGKLIYPKYEKHFFNIFDKSKFTPDETAASSYQCNELNIAVIWDKDNGPSCLVAREHYWDEADEMLKEHSLLRQLSFKLKPGMTREETREILKEKSDKLMVRGRGDIYSRYLLVIFDENDRMVSTKFDFDSM</sequence>
<evidence type="ECO:0000313" key="2">
    <source>
        <dbReference type="Proteomes" id="UP000243745"/>
    </source>
</evidence>
<accession>A0A662ZIF1</accession>
<reference evidence="1 2" key="1">
    <citation type="submission" date="2016-10" db="EMBL/GenBank/DDBJ databases">
        <authorList>
            <person name="Varghese N."/>
            <person name="Submissions S."/>
        </authorList>
    </citation>
    <scope>NUCLEOTIDE SEQUENCE [LARGE SCALE GENOMIC DNA]</scope>
    <source>
        <strain evidence="1 2">DSM 1361</strain>
    </source>
</reference>
<protein>
    <submittedName>
        <fullName evidence="1">Uncharacterized protein</fullName>
    </submittedName>
</protein>
<dbReference type="OrthoDB" id="5690804at2"/>
<dbReference type="RefSeq" id="WP_093141743.1">
    <property type="nucleotide sequence ID" value="NZ_FOXF01000016.1"/>
</dbReference>
<dbReference type="EMBL" id="FOXF01000016">
    <property type="protein sequence ID" value="SFP33122.1"/>
    <property type="molecule type" value="Genomic_DNA"/>
</dbReference>